<dbReference type="SUPFAM" id="SSF57850">
    <property type="entry name" value="RING/U-box"/>
    <property type="match status" value="1"/>
</dbReference>
<organism evidence="7 8">
    <name type="scientific">Frankliniella fusca</name>
    <dbReference type="NCBI Taxonomy" id="407009"/>
    <lineage>
        <taxon>Eukaryota</taxon>
        <taxon>Metazoa</taxon>
        <taxon>Ecdysozoa</taxon>
        <taxon>Arthropoda</taxon>
        <taxon>Hexapoda</taxon>
        <taxon>Insecta</taxon>
        <taxon>Pterygota</taxon>
        <taxon>Neoptera</taxon>
        <taxon>Paraneoptera</taxon>
        <taxon>Thysanoptera</taxon>
        <taxon>Terebrantia</taxon>
        <taxon>Thripoidea</taxon>
        <taxon>Thripidae</taxon>
        <taxon>Frankliniella</taxon>
    </lineage>
</organism>
<dbReference type="AlphaFoldDB" id="A0AAE1H077"/>
<keyword evidence="3" id="KW-0862">Zinc</keyword>
<evidence type="ECO:0000259" key="6">
    <source>
        <dbReference type="PROSITE" id="PS50089"/>
    </source>
</evidence>
<accession>A0AAE1H077</accession>
<dbReference type="InterPro" id="IPR017907">
    <property type="entry name" value="Znf_RING_CS"/>
</dbReference>
<evidence type="ECO:0000256" key="3">
    <source>
        <dbReference type="ARBA" id="ARBA00022833"/>
    </source>
</evidence>
<feature type="compositionally biased region" description="Low complexity" evidence="5">
    <location>
        <begin position="184"/>
        <end position="206"/>
    </location>
</feature>
<dbReference type="PROSITE" id="PS50089">
    <property type="entry name" value="ZF_RING_2"/>
    <property type="match status" value="1"/>
</dbReference>
<evidence type="ECO:0000313" key="7">
    <source>
        <dbReference type="EMBL" id="KAK3911190.1"/>
    </source>
</evidence>
<feature type="domain" description="RING-type" evidence="6">
    <location>
        <begin position="9"/>
        <end position="57"/>
    </location>
</feature>
<dbReference type="InterPro" id="IPR001841">
    <property type="entry name" value="Znf_RING"/>
</dbReference>
<keyword evidence="1" id="KW-0479">Metal-binding</keyword>
<reference evidence="7" key="1">
    <citation type="submission" date="2021-07" db="EMBL/GenBank/DDBJ databases">
        <authorList>
            <person name="Catto M.A."/>
            <person name="Jacobson A."/>
            <person name="Kennedy G."/>
            <person name="Labadie P."/>
            <person name="Hunt B.G."/>
            <person name="Srinivasan R."/>
        </authorList>
    </citation>
    <scope>NUCLEOTIDE SEQUENCE</scope>
    <source>
        <strain evidence="7">PL_HMW_Pooled</strain>
        <tissue evidence="7">Head</tissue>
    </source>
</reference>
<evidence type="ECO:0000256" key="4">
    <source>
        <dbReference type="PROSITE-ProRule" id="PRU00175"/>
    </source>
</evidence>
<dbReference type="Proteomes" id="UP001219518">
    <property type="component" value="Unassembled WGS sequence"/>
</dbReference>
<evidence type="ECO:0000256" key="1">
    <source>
        <dbReference type="ARBA" id="ARBA00022723"/>
    </source>
</evidence>
<dbReference type="EMBL" id="JAHWGI010000245">
    <property type="protein sequence ID" value="KAK3911190.1"/>
    <property type="molecule type" value="Genomic_DNA"/>
</dbReference>
<dbReference type="PROSITE" id="PS00518">
    <property type="entry name" value="ZF_RING_1"/>
    <property type="match status" value="1"/>
</dbReference>
<dbReference type="SMART" id="SM00184">
    <property type="entry name" value="RING"/>
    <property type="match status" value="2"/>
</dbReference>
<comment type="caution">
    <text evidence="7">The sequence shown here is derived from an EMBL/GenBank/DDBJ whole genome shotgun (WGS) entry which is preliminary data.</text>
</comment>
<keyword evidence="8" id="KW-1185">Reference proteome</keyword>
<feature type="region of interest" description="Disordered" evidence="5">
    <location>
        <begin position="150"/>
        <end position="217"/>
    </location>
</feature>
<proteinExistence type="predicted"/>
<evidence type="ECO:0000256" key="2">
    <source>
        <dbReference type="ARBA" id="ARBA00022771"/>
    </source>
</evidence>
<reference evidence="7" key="2">
    <citation type="journal article" date="2023" name="BMC Genomics">
        <title>Pest status, molecular evolution, and epigenetic factors derived from the genome assembly of Frankliniella fusca, a thysanopteran phytovirus vector.</title>
        <authorList>
            <person name="Catto M.A."/>
            <person name="Labadie P.E."/>
            <person name="Jacobson A.L."/>
            <person name="Kennedy G.G."/>
            <person name="Srinivasan R."/>
            <person name="Hunt B.G."/>
        </authorList>
    </citation>
    <scope>NUCLEOTIDE SEQUENCE</scope>
    <source>
        <strain evidence="7">PL_HMW_Pooled</strain>
    </source>
</reference>
<name>A0AAE1H077_9NEOP</name>
<evidence type="ECO:0000313" key="8">
    <source>
        <dbReference type="Proteomes" id="UP001219518"/>
    </source>
</evidence>
<feature type="compositionally biased region" description="Basic and acidic residues" evidence="5">
    <location>
        <begin position="150"/>
        <end position="174"/>
    </location>
</feature>
<keyword evidence="2 4" id="KW-0863">Zinc-finger</keyword>
<dbReference type="GO" id="GO:0008270">
    <property type="term" value="F:zinc ion binding"/>
    <property type="evidence" value="ECO:0007669"/>
    <property type="project" value="UniProtKB-KW"/>
</dbReference>
<gene>
    <name evidence="7" type="ORF">KUF71_021002</name>
</gene>
<evidence type="ECO:0000256" key="5">
    <source>
        <dbReference type="SAM" id="MobiDB-lite"/>
    </source>
</evidence>
<protein>
    <submittedName>
        <fullName evidence="7">Structural polyprotein</fullName>
    </submittedName>
</protein>
<sequence length="217" mass="23600">MSSKPIDTCTECMETVRASDIITFDECNKHRFCKGCLGKATTQSSTRSSHEKCPLCELSHRRLAVTVRCDLWAEAHAKVHCKGCGSHASGQRMTCGHGYCTPCLRKLPRSSLSRNLDGSMKSACQDCAKKAAEKFREEARSAMLHAEDIASRERDERESRERIEDLRLAREFRAKPRKRPAPSAPAAPAAAAAAPSGSHAAASTASNLASHPPKVHG</sequence>